<evidence type="ECO:0000313" key="1">
    <source>
        <dbReference type="EMBL" id="PNE41051.1"/>
    </source>
</evidence>
<comment type="caution">
    <text evidence="1">The sequence shown here is derived from an EMBL/GenBank/DDBJ whole genome shotgun (WGS) entry which is preliminary data.</text>
</comment>
<accession>A0A2N8PJ56</accession>
<organism evidence="1 2">
    <name type="scientific">Streptomyces noursei</name>
    <name type="common">Streptomyces albulus</name>
    <dbReference type="NCBI Taxonomy" id="1971"/>
    <lineage>
        <taxon>Bacteria</taxon>
        <taxon>Bacillati</taxon>
        <taxon>Actinomycetota</taxon>
        <taxon>Actinomycetes</taxon>
        <taxon>Kitasatosporales</taxon>
        <taxon>Streptomycetaceae</taxon>
        <taxon>Streptomyces</taxon>
    </lineage>
</organism>
<protein>
    <submittedName>
        <fullName evidence="1">Uncharacterized protein</fullName>
    </submittedName>
</protein>
<reference evidence="2" key="1">
    <citation type="submission" date="2015-09" db="EMBL/GenBank/DDBJ databases">
        <authorList>
            <person name="Graham D.E."/>
            <person name="Mahan K.M."/>
            <person name="Klingeman D.M."/>
            <person name="Fida T."/>
            <person name="Giannone R.J."/>
            <person name="Hettich R.L."/>
            <person name="Parry R.J."/>
            <person name="Spain J.C."/>
        </authorList>
    </citation>
    <scope>NUCLEOTIDE SEQUENCE [LARGE SCALE GENOMIC DNA]</scope>
    <source>
        <strain evidence="2">JCM 4701</strain>
    </source>
</reference>
<dbReference type="AlphaFoldDB" id="A0A2N8PJ56"/>
<name>A0A2N8PJ56_STRNR</name>
<gene>
    <name evidence="1" type="ORF">AOB60_09960</name>
</gene>
<keyword evidence="2" id="KW-1185">Reference proteome</keyword>
<evidence type="ECO:0000313" key="2">
    <source>
        <dbReference type="Proteomes" id="UP000236047"/>
    </source>
</evidence>
<dbReference type="Proteomes" id="UP000236047">
    <property type="component" value="Unassembled WGS sequence"/>
</dbReference>
<dbReference type="EMBL" id="LJSN01000002">
    <property type="protein sequence ID" value="PNE41051.1"/>
    <property type="molecule type" value="Genomic_DNA"/>
</dbReference>
<proteinExistence type="predicted"/>
<sequence length="61" mass="6304">MITDRTAPVETAGLASEVEGLLSPAEPDGVYRDSRECGGAVLLLGALLLSPPTPRPKSGDR</sequence>
<dbReference type="RefSeq" id="WP_073448185.1">
    <property type="nucleotide sequence ID" value="NZ_LJSN01000002.1"/>
</dbReference>